<dbReference type="RefSeq" id="WP_241295121.1">
    <property type="nucleotide sequence ID" value="NZ_JAKZGR010000008.1"/>
</dbReference>
<dbReference type="Proteomes" id="UP001595766">
    <property type="component" value="Unassembled WGS sequence"/>
</dbReference>
<keyword evidence="3" id="KW-1185">Reference proteome</keyword>
<keyword evidence="1" id="KW-0472">Membrane</keyword>
<keyword evidence="1" id="KW-1133">Transmembrane helix</keyword>
<feature type="transmembrane region" description="Helical" evidence="1">
    <location>
        <begin position="53"/>
        <end position="71"/>
    </location>
</feature>
<evidence type="ECO:0000313" key="3">
    <source>
        <dbReference type="Proteomes" id="UP001595766"/>
    </source>
</evidence>
<organism evidence="2 3">
    <name type="scientific">Belliella kenyensis</name>
    <dbReference type="NCBI Taxonomy" id="1472724"/>
    <lineage>
        <taxon>Bacteria</taxon>
        <taxon>Pseudomonadati</taxon>
        <taxon>Bacteroidota</taxon>
        <taxon>Cytophagia</taxon>
        <taxon>Cytophagales</taxon>
        <taxon>Cyclobacteriaceae</taxon>
        <taxon>Belliella</taxon>
    </lineage>
</organism>
<dbReference type="EMBL" id="JBHSAV010000094">
    <property type="protein sequence ID" value="MFC3978323.1"/>
    <property type="molecule type" value="Genomic_DNA"/>
</dbReference>
<accession>A0ABV8ET77</accession>
<keyword evidence="1" id="KW-0812">Transmembrane</keyword>
<name>A0ABV8ET77_9BACT</name>
<reference evidence="3" key="1">
    <citation type="journal article" date="2019" name="Int. J. Syst. Evol. Microbiol.">
        <title>The Global Catalogue of Microorganisms (GCM) 10K type strain sequencing project: providing services to taxonomists for standard genome sequencing and annotation.</title>
        <authorList>
            <consortium name="The Broad Institute Genomics Platform"/>
            <consortium name="The Broad Institute Genome Sequencing Center for Infectious Disease"/>
            <person name="Wu L."/>
            <person name="Ma J."/>
        </authorList>
    </citation>
    <scope>NUCLEOTIDE SEQUENCE [LARGE SCALE GENOMIC DNA]</scope>
    <source>
        <strain evidence="3">CECT 8551</strain>
    </source>
</reference>
<sequence length="110" mass="11847">MKRKQFLKPTGVFLAILILSITSLTNTPAIASYSYSNVQSSYSSEMSSSDLCSVAGIALIVGAVGVGLQMVESAYNLGTYIGDKLSGNQIQLVNIHDEDYQPTDFTIFDI</sequence>
<proteinExistence type="predicted"/>
<evidence type="ECO:0000313" key="2">
    <source>
        <dbReference type="EMBL" id="MFC3978323.1"/>
    </source>
</evidence>
<evidence type="ECO:0000256" key="1">
    <source>
        <dbReference type="SAM" id="Phobius"/>
    </source>
</evidence>
<comment type="caution">
    <text evidence="2">The sequence shown here is derived from an EMBL/GenBank/DDBJ whole genome shotgun (WGS) entry which is preliminary data.</text>
</comment>
<protein>
    <submittedName>
        <fullName evidence="2">Uncharacterized protein</fullName>
    </submittedName>
</protein>
<gene>
    <name evidence="2" type="ORF">ACFOUP_18205</name>
</gene>
<feature type="transmembrane region" description="Helical" evidence="1">
    <location>
        <begin position="12"/>
        <end position="33"/>
    </location>
</feature>